<keyword evidence="4" id="KW-1185">Reference proteome</keyword>
<dbReference type="PANTHER" id="PTHR12835:SF5">
    <property type="entry name" value="BIOTIN--PROTEIN LIGASE"/>
    <property type="match status" value="1"/>
</dbReference>
<evidence type="ECO:0000313" key="4">
    <source>
        <dbReference type="Proteomes" id="UP001320209"/>
    </source>
</evidence>
<gene>
    <name evidence="3" type="ORF">HYD_5830</name>
</gene>
<dbReference type="InterPro" id="IPR004408">
    <property type="entry name" value="Biotin_CoA_COase_ligase"/>
</dbReference>
<evidence type="ECO:0000256" key="1">
    <source>
        <dbReference type="ARBA" id="ARBA00022598"/>
    </source>
</evidence>
<dbReference type="SUPFAM" id="SSF55681">
    <property type="entry name" value="Class II aaRS and biotin synthetases"/>
    <property type="match status" value="1"/>
</dbReference>
<evidence type="ECO:0000259" key="2">
    <source>
        <dbReference type="PROSITE" id="PS51733"/>
    </source>
</evidence>
<evidence type="ECO:0000313" key="3">
    <source>
        <dbReference type="EMBL" id="BDB96450.1"/>
    </source>
</evidence>
<sequence>MAKVILSRKNTFLNILLLISENQVYGQSRKGFDWLSPPGAMSGTYIISYPSQASSMVRFSSMTAALSVAEMLGSIGISSKIKWENDVFVDECKISGILSEEVKNSRDNSYVLVGIGINCNIDTNITGFENYSSILSKTGKKLEMKVLWETLSSRILVNFGELFSSGFEGICERINKALLWRGRSASFSSHKNGTTIGILVKIDEFGRAILRENNGNETPCSHGSLKLNA</sequence>
<dbReference type="EMBL" id="AP025225">
    <property type="protein sequence ID" value="BDB96450.1"/>
    <property type="molecule type" value="Genomic_DNA"/>
</dbReference>
<feature type="domain" description="BPL/LPL catalytic" evidence="2">
    <location>
        <begin position="1"/>
        <end position="167"/>
    </location>
</feature>
<name>A0ABN6L8J6_9PROT</name>
<dbReference type="Proteomes" id="UP001320209">
    <property type="component" value="Chromosome"/>
</dbReference>
<dbReference type="InterPro" id="IPR004143">
    <property type="entry name" value="BPL_LPL_catalytic"/>
</dbReference>
<dbReference type="GO" id="GO:0016874">
    <property type="term" value="F:ligase activity"/>
    <property type="evidence" value="ECO:0007669"/>
    <property type="project" value="UniProtKB-KW"/>
</dbReference>
<reference evidence="3" key="1">
    <citation type="submission" date="2021-10" db="EMBL/GenBank/DDBJ databases">
        <title>Genome Sequence of The Candidatus Hydrogeosomobacter endosymbioticus, an Intracellular Bacterial Symbiont of the Anaerobic Ciliate GW7.</title>
        <authorList>
            <person name="Shiohama Y."/>
            <person name="Shinzato N."/>
        </authorList>
    </citation>
    <scope>NUCLEOTIDE SEQUENCE [LARGE SCALE GENOMIC DNA]</scope>
    <source>
        <strain evidence="3">200920</strain>
    </source>
</reference>
<dbReference type="Gene3D" id="3.30.930.10">
    <property type="entry name" value="Bira Bifunctional Protein, Domain 2"/>
    <property type="match status" value="1"/>
</dbReference>
<organism evidence="3 4">
    <name type="scientific">Candidatus Hydrogenosomobacter endosymbioticus</name>
    <dbReference type="NCBI Taxonomy" id="2558174"/>
    <lineage>
        <taxon>Bacteria</taxon>
        <taxon>Pseudomonadati</taxon>
        <taxon>Pseudomonadota</taxon>
        <taxon>Alphaproteobacteria</taxon>
        <taxon>Holosporales</taxon>
        <taxon>Holosporaceae</taxon>
        <taxon>Candidatus Hydrogenosomobacter</taxon>
    </lineage>
</organism>
<accession>A0ABN6L8J6</accession>
<dbReference type="InterPro" id="IPR045864">
    <property type="entry name" value="aa-tRNA-synth_II/BPL/LPL"/>
</dbReference>
<proteinExistence type="predicted"/>
<dbReference type="PANTHER" id="PTHR12835">
    <property type="entry name" value="BIOTIN PROTEIN LIGASE"/>
    <property type="match status" value="1"/>
</dbReference>
<dbReference type="NCBIfam" id="TIGR00121">
    <property type="entry name" value="birA_ligase"/>
    <property type="match status" value="1"/>
</dbReference>
<keyword evidence="1 3" id="KW-0436">Ligase</keyword>
<dbReference type="Pfam" id="PF03099">
    <property type="entry name" value="BPL_LplA_LipB"/>
    <property type="match status" value="1"/>
</dbReference>
<protein>
    <submittedName>
        <fullName evidence="3">Biotin--[acetyl-CoA-carboxylase] ligase</fullName>
    </submittedName>
</protein>
<dbReference type="PROSITE" id="PS51733">
    <property type="entry name" value="BPL_LPL_CATALYTIC"/>
    <property type="match status" value="1"/>
</dbReference>